<dbReference type="Ensembl" id="ENSCGRT00001022205.1">
    <property type="protein sequence ID" value="ENSCGRP00001017961.1"/>
    <property type="gene ID" value="ENSCGRG00001017857.1"/>
</dbReference>
<reference evidence="2" key="1">
    <citation type="submission" date="2025-08" db="UniProtKB">
        <authorList>
            <consortium name="Ensembl"/>
        </authorList>
    </citation>
    <scope>IDENTIFICATION</scope>
</reference>
<feature type="compositionally biased region" description="Basic and acidic residues" evidence="1">
    <location>
        <begin position="29"/>
        <end position="41"/>
    </location>
</feature>
<organism evidence="2 3">
    <name type="scientific">Cricetulus griseus</name>
    <name type="common">Chinese hamster</name>
    <name type="synonym">Cricetulus barabensis griseus</name>
    <dbReference type="NCBI Taxonomy" id="10029"/>
    <lineage>
        <taxon>Eukaryota</taxon>
        <taxon>Metazoa</taxon>
        <taxon>Chordata</taxon>
        <taxon>Craniata</taxon>
        <taxon>Vertebrata</taxon>
        <taxon>Euteleostomi</taxon>
        <taxon>Mammalia</taxon>
        <taxon>Eutheria</taxon>
        <taxon>Euarchontoglires</taxon>
        <taxon>Glires</taxon>
        <taxon>Rodentia</taxon>
        <taxon>Myomorpha</taxon>
        <taxon>Muroidea</taxon>
        <taxon>Cricetidae</taxon>
        <taxon>Cricetinae</taxon>
        <taxon>Cricetulus</taxon>
    </lineage>
</organism>
<feature type="region of interest" description="Disordered" evidence="1">
    <location>
        <begin position="136"/>
        <end position="155"/>
    </location>
</feature>
<feature type="region of interest" description="Disordered" evidence="1">
    <location>
        <begin position="24"/>
        <end position="129"/>
    </location>
</feature>
<dbReference type="OMA" id="SSAYHWE"/>
<proteinExistence type="predicted"/>
<name>A0A8C2MJ28_CRIGR</name>
<feature type="compositionally biased region" description="Pro residues" evidence="1">
    <location>
        <begin position="54"/>
        <end position="67"/>
    </location>
</feature>
<reference evidence="2" key="2">
    <citation type="submission" date="2025-09" db="UniProtKB">
        <authorList>
            <consortium name="Ensembl"/>
        </authorList>
    </citation>
    <scope>IDENTIFICATION</scope>
</reference>
<feature type="compositionally biased region" description="Polar residues" evidence="1">
    <location>
        <begin position="138"/>
        <end position="155"/>
    </location>
</feature>
<evidence type="ECO:0000313" key="2">
    <source>
        <dbReference type="Ensembl" id="ENSCGRP00001017961.1"/>
    </source>
</evidence>
<evidence type="ECO:0000256" key="1">
    <source>
        <dbReference type="SAM" id="MobiDB-lite"/>
    </source>
</evidence>
<accession>A0A8C2MJ28</accession>
<dbReference type="GeneTree" id="ENSGT00850000133618"/>
<feature type="compositionally biased region" description="Low complexity" evidence="1">
    <location>
        <begin position="104"/>
        <end position="117"/>
    </location>
</feature>
<dbReference type="AlphaFoldDB" id="A0A8C2MJ28"/>
<evidence type="ECO:0000313" key="3">
    <source>
        <dbReference type="Proteomes" id="UP000694386"/>
    </source>
</evidence>
<dbReference type="Proteomes" id="UP000694386">
    <property type="component" value="Unplaced"/>
</dbReference>
<sequence length="155" mass="17466">MGSAYHWEARRRQMALERRKALIAQQQEQEVKQQEEKKQQCENKSQPSQDSKGPLPPPAKQKPPPEQPQEQVHPQPPPGPKPPKEQDPPTQSTFKDNLQKDTQRQGPAGAQQDGQQPCKSRDGPTILSGYGITKACKASSSKYSRLTSTNYIQQW</sequence>
<protein>
    <submittedName>
        <fullName evidence="2">Coiled coil domain containing 200</fullName>
    </submittedName>
</protein>